<reference evidence="2 3" key="1">
    <citation type="submission" date="2019-04" db="EMBL/GenBank/DDBJ databases">
        <title>Vagococcus sp. nov., isolated from faeces of yaks (Bos grunniens).</title>
        <authorList>
            <person name="Ge Y."/>
        </authorList>
    </citation>
    <scope>NUCLEOTIDE SEQUENCE [LARGE SCALE GENOMIC DNA]</scope>
    <source>
        <strain evidence="2 3">MN-17</strain>
    </source>
</reference>
<dbReference type="SUPFAM" id="SSF47413">
    <property type="entry name" value="lambda repressor-like DNA-binding domains"/>
    <property type="match status" value="1"/>
</dbReference>
<keyword evidence="3" id="KW-1185">Reference proteome</keyword>
<evidence type="ECO:0000313" key="2">
    <source>
        <dbReference type="EMBL" id="QCI86632.1"/>
    </source>
</evidence>
<feature type="domain" description="HTH cro/C1-type" evidence="1">
    <location>
        <begin position="17"/>
        <end position="76"/>
    </location>
</feature>
<dbReference type="KEGG" id="vao:FA707_06450"/>
<dbReference type="InterPro" id="IPR001387">
    <property type="entry name" value="Cro/C1-type_HTH"/>
</dbReference>
<dbReference type="GO" id="GO:0003677">
    <property type="term" value="F:DNA binding"/>
    <property type="evidence" value="ECO:0007669"/>
    <property type="project" value="InterPro"/>
</dbReference>
<accession>A0A4D7CUC4</accession>
<name>A0A4D7CUC4_9ENTE</name>
<dbReference type="Gene3D" id="1.10.260.40">
    <property type="entry name" value="lambda repressor-like DNA-binding domains"/>
    <property type="match status" value="1"/>
</dbReference>
<gene>
    <name evidence="2" type="ORF">FA707_06450</name>
</gene>
<protein>
    <submittedName>
        <fullName evidence="2">Helix-turn-helix transcriptional regulator</fullName>
    </submittedName>
</protein>
<evidence type="ECO:0000259" key="1">
    <source>
        <dbReference type="PROSITE" id="PS50943"/>
    </source>
</evidence>
<organism evidence="2 3">
    <name type="scientific">Vagococcus zengguangii</name>
    <dbReference type="NCBI Taxonomy" id="2571750"/>
    <lineage>
        <taxon>Bacteria</taxon>
        <taxon>Bacillati</taxon>
        <taxon>Bacillota</taxon>
        <taxon>Bacilli</taxon>
        <taxon>Lactobacillales</taxon>
        <taxon>Enterococcaceae</taxon>
        <taxon>Vagococcus</taxon>
    </lineage>
</organism>
<proteinExistence type="predicted"/>
<evidence type="ECO:0000313" key="3">
    <source>
        <dbReference type="Proteomes" id="UP000298615"/>
    </source>
</evidence>
<dbReference type="EMBL" id="CP039712">
    <property type="protein sequence ID" value="QCI86632.1"/>
    <property type="molecule type" value="Genomic_DNA"/>
</dbReference>
<dbReference type="RefSeq" id="WP_136953463.1">
    <property type="nucleotide sequence ID" value="NZ_CP039712.1"/>
</dbReference>
<dbReference type="AlphaFoldDB" id="A0A4D7CUC4"/>
<dbReference type="PROSITE" id="PS50943">
    <property type="entry name" value="HTH_CROC1"/>
    <property type="match status" value="1"/>
</dbReference>
<dbReference type="CDD" id="cd00093">
    <property type="entry name" value="HTH_XRE"/>
    <property type="match status" value="1"/>
</dbReference>
<dbReference type="Proteomes" id="UP000298615">
    <property type="component" value="Chromosome"/>
</dbReference>
<sequence length="78" mass="9004">MKEEKIIDKDNIIGKNIKRIRISKGIGQTELVEQLQLKDINITRESLVKIEGGRQHIKLTQLKGIKELLDVSYDEFLS</sequence>
<dbReference type="InterPro" id="IPR010982">
    <property type="entry name" value="Lambda_DNA-bd_dom_sf"/>
</dbReference>